<feature type="chain" id="PRO_5047067119" evidence="4">
    <location>
        <begin position="24"/>
        <end position="315"/>
    </location>
</feature>
<dbReference type="PANTHER" id="PTHR46847">
    <property type="entry name" value="D-ALLOSE-BINDING PERIPLASMIC PROTEIN-RELATED"/>
    <property type="match status" value="1"/>
</dbReference>
<dbReference type="InterPro" id="IPR028082">
    <property type="entry name" value="Peripla_BP_I"/>
</dbReference>
<dbReference type="InterPro" id="IPR025997">
    <property type="entry name" value="SBP_2_dom"/>
</dbReference>
<accession>A0ABV7W2X3</accession>
<dbReference type="EMBL" id="JBHRXX010000002">
    <property type="protein sequence ID" value="MFC3683392.1"/>
    <property type="molecule type" value="Genomic_DNA"/>
</dbReference>
<proteinExistence type="inferred from homology"/>
<dbReference type="Pfam" id="PF13407">
    <property type="entry name" value="Peripla_BP_4"/>
    <property type="match status" value="1"/>
</dbReference>
<evidence type="ECO:0000256" key="3">
    <source>
        <dbReference type="ARBA" id="ARBA00022729"/>
    </source>
</evidence>
<evidence type="ECO:0000313" key="6">
    <source>
        <dbReference type="EMBL" id="MFC3683392.1"/>
    </source>
</evidence>
<comment type="subcellular location">
    <subcellularLocation>
        <location evidence="1">Cell envelope</location>
    </subcellularLocation>
</comment>
<dbReference type="RefSeq" id="WP_382172503.1">
    <property type="nucleotide sequence ID" value="NZ_JBHRXX010000002.1"/>
</dbReference>
<dbReference type="Proteomes" id="UP001595729">
    <property type="component" value="Unassembled WGS sequence"/>
</dbReference>
<sequence length="315" mass="33666">MKRFLKGLALVVGAALLPLSAHAQKIGFALSEQDAFLSLLRNGVMDAAKATGATVQLEDAKGSKTAQLDQIRHLVAQKVDAIVVVPVDTESTRLITYMVTQARIPLVYVNRKPVDFDQLPPGVALVASDEKVSGTLQTEEVCRRLNGRGQIVVLMGNLANEAARTRTQDVEDVLARPACSGIRILDKRLGGWDRTRARHIVQNLLAASANTGKRFDAVVANNDEMALGAIEALKAGKAWTPDFVVAGIDATPDALASMKAGDLKVTVLQNAAGQGAGAVHTALKLIRQQPVPRFVDVPFELVTPANLDKLLPHNN</sequence>
<evidence type="ECO:0000256" key="2">
    <source>
        <dbReference type="ARBA" id="ARBA00007639"/>
    </source>
</evidence>
<evidence type="ECO:0000256" key="1">
    <source>
        <dbReference type="ARBA" id="ARBA00004196"/>
    </source>
</evidence>
<dbReference type="PANTHER" id="PTHR46847:SF1">
    <property type="entry name" value="D-ALLOSE-BINDING PERIPLASMIC PROTEIN-RELATED"/>
    <property type="match status" value="1"/>
</dbReference>
<organism evidence="6 7">
    <name type="scientific">Hydrogenophaga luteola</name>
    <dbReference type="NCBI Taxonomy" id="1591122"/>
    <lineage>
        <taxon>Bacteria</taxon>
        <taxon>Pseudomonadati</taxon>
        <taxon>Pseudomonadota</taxon>
        <taxon>Betaproteobacteria</taxon>
        <taxon>Burkholderiales</taxon>
        <taxon>Comamonadaceae</taxon>
        <taxon>Hydrogenophaga</taxon>
    </lineage>
</organism>
<feature type="signal peptide" evidence="4">
    <location>
        <begin position="1"/>
        <end position="23"/>
    </location>
</feature>
<comment type="caution">
    <text evidence="6">The sequence shown here is derived from an EMBL/GenBank/DDBJ whole genome shotgun (WGS) entry which is preliminary data.</text>
</comment>
<evidence type="ECO:0000313" key="7">
    <source>
        <dbReference type="Proteomes" id="UP001595729"/>
    </source>
</evidence>
<gene>
    <name evidence="6" type="ORF">ACFOPI_07280</name>
</gene>
<dbReference type="Gene3D" id="3.40.50.2300">
    <property type="match status" value="2"/>
</dbReference>
<reference evidence="7" key="1">
    <citation type="journal article" date="2019" name="Int. J. Syst. Evol. Microbiol.">
        <title>The Global Catalogue of Microorganisms (GCM) 10K type strain sequencing project: providing services to taxonomists for standard genome sequencing and annotation.</title>
        <authorList>
            <consortium name="The Broad Institute Genomics Platform"/>
            <consortium name="The Broad Institute Genome Sequencing Center for Infectious Disease"/>
            <person name="Wu L."/>
            <person name="Ma J."/>
        </authorList>
    </citation>
    <scope>NUCLEOTIDE SEQUENCE [LARGE SCALE GENOMIC DNA]</scope>
    <source>
        <strain evidence="7">KCTC 42501</strain>
    </source>
</reference>
<evidence type="ECO:0000259" key="5">
    <source>
        <dbReference type="Pfam" id="PF13407"/>
    </source>
</evidence>
<keyword evidence="7" id="KW-1185">Reference proteome</keyword>
<comment type="similarity">
    <text evidence="2">Belongs to the bacterial solute-binding protein 2 family.</text>
</comment>
<feature type="domain" description="Periplasmic binding protein" evidence="5">
    <location>
        <begin position="31"/>
        <end position="288"/>
    </location>
</feature>
<dbReference type="SUPFAM" id="SSF53822">
    <property type="entry name" value="Periplasmic binding protein-like I"/>
    <property type="match status" value="1"/>
</dbReference>
<protein>
    <submittedName>
        <fullName evidence="6">Substrate-binding domain-containing protein</fullName>
    </submittedName>
</protein>
<evidence type="ECO:0000256" key="4">
    <source>
        <dbReference type="SAM" id="SignalP"/>
    </source>
</evidence>
<name>A0ABV7W2X3_9BURK</name>
<keyword evidence="3 4" id="KW-0732">Signal</keyword>